<name>A0A7T7XNV6_9SPIR</name>
<dbReference type="AlphaFoldDB" id="A0A7T7XNV6"/>
<accession>A0A7T7XNV6</accession>
<evidence type="ECO:0000313" key="2">
    <source>
        <dbReference type="EMBL" id="QQO09790.1"/>
    </source>
</evidence>
<gene>
    <name evidence="2" type="ORF">JFL75_02450</name>
</gene>
<keyword evidence="3" id="KW-1185">Reference proteome</keyword>
<dbReference type="KEGG" id="bhc:JFL75_02450"/>
<protein>
    <submittedName>
        <fullName evidence="2">Uncharacterized protein</fullName>
    </submittedName>
</protein>
<feature type="region of interest" description="Disordered" evidence="1">
    <location>
        <begin position="1"/>
        <end position="34"/>
    </location>
</feature>
<evidence type="ECO:0000256" key="1">
    <source>
        <dbReference type="SAM" id="MobiDB-lite"/>
    </source>
</evidence>
<dbReference type="EMBL" id="CP067089">
    <property type="protein sequence ID" value="QQO09790.1"/>
    <property type="molecule type" value="Genomic_DNA"/>
</dbReference>
<sequence length="186" mass="21555">MEARKKTKTPPAGTKKLSKSAKQPPKKENDPKKALEEELKSLIPRLDEEGLTFLIQQAQVHLYNMQVDELNKTMMRTAPREKAADSSEKAKKNSQELRIEASNDKSSFYLVHSNHWIMLTDEEMIQLVKIASARGVTNAEKTEALYRWLERERTDIFGEIPIEDENDEILLNLIRLIKKTFALRYK</sequence>
<feature type="compositionally biased region" description="Basic and acidic residues" evidence="1">
    <location>
        <begin position="25"/>
        <end position="34"/>
    </location>
</feature>
<evidence type="ECO:0000313" key="3">
    <source>
        <dbReference type="Proteomes" id="UP000595917"/>
    </source>
</evidence>
<organism evidence="2 3">
    <name type="scientific">Breznakiella homolactica</name>
    <dbReference type="NCBI Taxonomy" id="2798577"/>
    <lineage>
        <taxon>Bacteria</taxon>
        <taxon>Pseudomonadati</taxon>
        <taxon>Spirochaetota</taxon>
        <taxon>Spirochaetia</taxon>
        <taxon>Spirochaetales</taxon>
        <taxon>Breznakiellaceae</taxon>
        <taxon>Breznakiella</taxon>
    </lineage>
</organism>
<reference evidence="2" key="1">
    <citation type="submission" date="2021-01" db="EMBL/GenBank/DDBJ databases">
        <title>Description of Breznakiella homolactica.</title>
        <authorList>
            <person name="Song Y."/>
            <person name="Brune A."/>
        </authorList>
    </citation>
    <scope>NUCLEOTIDE SEQUENCE</scope>
    <source>
        <strain evidence="2">RmG30</strain>
    </source>
</reference>
<dbReference type="RefSeq" id="WP_215627093.1">
    <property type="nucleotide sequence ID" value="NZ_CP067089.2"/>
</dbReference>
<dbReference type="Proteomes" id="UP000595917">
    <property type="component" value="Chromosome"/>
</dbReference>
<proteinExistence type="predicted"/>